<proteinExistence type="predicted"/>
<sequence length="83" mass="9703">MWNHAIDKFMLDVKFQKCKIDHCVYVKQDHEDVIFVALYIDDLGLASNNAELIKTTKDALSERFDLTDLGDLKFFLGMEFNKE</sequence>
<dbReference type="AlphaFoldDB" id="A0AAV1V0M9"/>
<feature type="domain" description="Reverse transcriptase Ty1/copia-type" evidence="1">
    <location>
        <begin position="1"/>
        <end position="82"/>
    </location>
</feature>
<comment type="caution">
    <text evidence="2">The sequence shown here is derived from an EMBL/GenBank/DDBJ whole genome shotgun (WGS) entry which is preliminary data.</text>
</comment>
<accession>A0AAV1V0M9</accession>
<reference evidence="2" key="1">
    <citation type="submission" date="2024-01" db="EMBL/GenBank/DDBJ databases">
        <authorList>
            <person name="Webb A."/>
        </authorList>
    </citation>
    <scope>NUCLEOTIDE SEQUENCE</scope>
    <source>
        <strain evidence="2">Pm1</strain>
    </source>
</reference>
<evidence type="ECO:0000313" key="2">
    <source>
        <dbReference type="EMBL" id="CAK7940504.1"/>
    </source>
</evidence>
<organism evidence="2 3">
    <name type="scientific">Peronospora matthiolae</name>
    <dbReference type="NCBI Taxonomy" id="2874970"/>
    <lineage>
        <taxon>Eukaryota</taxon>
        <taxon>Sar</taxon>
        <taxon>Stramenopiles</taxon>
        <taxon>Oomycota</taxon>
        <taxon>Peronosporomycetes</taxon>
        <taxon>Peronosporales</taxon>
        <taxon>Peronosporaceae</taxon>
        <taxon>Peronospora</taxon>
    </lineage>
</organism>
<dbReference type="EMBL" id="CAKLBY020000258">
    <property type="protein sequence ID" value="CAK7940504.1"/>
    <property type="molecule type" value="Genomic_DNA"/>
</dbReference>
<dbReference type="Pfam" id="PF07727">
    <property type="entry name" value="RVT_2"/>
    <property type="match status" value="1"/>
</dbReference>
<dbReference type="Proteomes" id="UP001162060">
    <property type="component" value="Unassembled WGS sequence"/>
</dbReference>
<gene>
    <name evidence="2" type="ORF">PM001_LOCUS25654</name>
</gene>
<evidence type="ECO:0000313" key="3">
    <source>
        <dbReference type="Proteomes" id="UP001162060"/>
    </source>
</evidence>
<protein>
    <recommendedName>
        <fullName evidence="1">Reverse transcriptase Ty1/copia-type domain-containing protein</fullName>
    </recommendedName>
</protein>
<dbReference type="InterPro" id="IPR013103">
    <property type="entry name" value="RVT_2"/>
</dbReference>
<evidence type="ECO:0000259" key="1">
    <source>
        <dbReference type="Pfam" id="PF07727"/>
    </source>
</evidence>
<name>A0AAV1V0M9_9STRA</name>